<feature type="transmembrane region" description="Helical" evidence="1">
    <location>
        <begin position="472"/>
        <end position="490"/>
    </location>
</feature>
<keyword evidence="1" id="KW-0472">Membrane</keyword>
<dbReference type="InterPro" id="IPR007111">
    <property type="entry name" value="NACHT_NTPase"/>
</dbReference>
<dbReference type="Gene3D" id="3.40.50.300">
    <property type="entry name" value="P-loop containing nucleotide triphosphate hydrolases"/>
    <property type="match status" value="1"/>
</dbReference>
<proteinExistence type="predicted"/>
<accession>A0ABN3K3M1</accession>
<feature type="domain" description="NACHT" evidence="2">
    <location>
        <begin position="164"/>
        <end position="295"/>
    </location>
</feature>
<evidence type="ECO:0000256" key="1">
    <source>
        <dbReference type="SAM" id="Phobius"/>
    </source>
</evidence>
<sequence length="733" mass="79161">MRRGGQSQVLKRVGVRLLLLTGMATAGALLLAWHFEFGVAQTAAAVLSSVAPSLYLGWKSFKHDRVEAAAVDLAAVTDRLADAVRKQWEAEAEVRRINDPYPLPVSWRAADPDLVEPWELLTDLARAWPGGPPSDPARWPTDADGLAGGDAQIGQVFSERVPTRRLVVLGEPGAGKSVLLIHLLQDLIARRPAGGPVPVLFSLAAWDPNRQRLDAWMAEQLRRAHPGLRAPASAPATAVTSRPEAHDLAQELLDARLILPLLDGFDELPPALHAVALDAINRTLPAKLPLVLAARAAEYRAAVARPDAVVRLNGAAGIRLLPVTREQAADYLRRDAGGPHTPAARRWDTVIAQLGTDTPVGQALGTPLGLFLARTIYNPRPQAAPGPDPAPHPDELCDTAAFPDRSAVDRHLFNTFIPVTYAPHQPNPPRWPVDQALRTLVFLARHLEINRGRSPDLAWWELAHAVPRHARYLLNVTLFGLIFGTPIGFLDGPSGAIRGFIFGSAIGILGSNSWNFPLAPAVRVTWSPRKSIRGARLGVTVFLAIGIYFSFIYNPSTGLKIGLAFGLALGLMQAAIAGLEVEESDSATATDPLSLLARDRRSSLTTGITCSLAIGISIGTLGELISEFLKSPEGAPLKGIEKGIPGDFMTAAAEGTLISLALIFGVIRAGTKWLDFTLTRVHLVAYRKVPRNLMAFLQDAHQRGVLRQVGPVYQFRHIDLQRHLAQQPWPPAA</sequence>
<reference evidence="3 4" key="1">
    <citation type="journal article" date="2019" name="Int. J. Syst. Evol. Microbiol.">
        <title>The Global Catalogue of Microorganisms (GCM) 10K type strain sequencing project: providing services to taxonomists for standard genome sequencing and annotation.</title>
        <authorList>
            <consortium name="The Broad Institute Genomics Platform"/>
            <consortium name="The Broad Institute Genome Sequencing Center for Infectious Disease"/>
            <person name="Wu L."/>
            <person name="Ma J."/>
        </authorList>
    </citation>
    <scope>NUCLEOTIDE SEQUENCE [LARGE SCALE GENOMIC DNA]</scope>
    <source>
        <strain evidence="3 4">JCM 6305</strain>
    </source>
</reference>
<feature type="transmembrane region" description="Helical" evidence="1">
    <location>
        <begin position="39"/>
        <end position="58"/>
    </location>
</feature>
<feature type="transmembrane region" description="Helical" evidence="1">
    <location>
        <begin position="12"/>
        <end position="33"/>
    </location>
</feature>
<dbReference type="SUPFAM" id="SSF52540">
    <property type="entry name" value="P-loop containing nucleoside triphosphate hydrolases"/>
    <property type="match status" value="1"/>
</dbReference>
<protein>
    <submittedName>
        <fullName evidence="3">NACHT domain-containing protein</fullName>
    </submittedName>
</protein>
<evidence type="ECO:0000259" key="2">
    <source>
        <dbReference type="PROSITE" id="PS50837"/>
    </source>
</evidence>
<keyword evidence="1" id="KW-0812">Transmembrane</keyword>
<name>A0ABN3K3M1_9ACTN</name>
<comment type="caution">
    <text evidence="3">The sequence shown here is derived from an EMBL/GenBank/DDBJ whole genome shotgun (WGS) entry which is preliminary data.</text>
</comment>
<dbReference type="EMBL" id="BAAASZ010000026">
    <property type="protein sequence ID" value="GAA2448562.1"/>
    <property type="molecule type" value="Genomic_DNA"/>
</dbReference>
<evidence type="ECO:0000313" key="4">
    <source>
        <dbReference type="Proteomes" id="UP001501638"/>
    </source>
</evidence>
<organism evidence="3 4">
    <name type="scientific">Streptomyces macrosporus</name>
    <dbReference type="NCBI Taxonomy" id="44032"/>
    <lineage>
        <taxon>Bacteria</taxon>
        <taxon>Bacillati</taxon>
        <taxon>Actinomycetota</taxon>
        <taxon>Actinomycetes</taxon>
        <taxon>Kitasatosporales</taxon>
        <taxon>Streptomycetaceae</taxon>
        <taxon>Streptomyces</taxon>
    </lineage>
</organism>
<dbReference type="InterPro" id="IPR027417">
    <property type="entry name" value="P-loop_NTPase"/>
</dbReference>
<feature type="transmembrane region" description="Helical" evidence="1">
    <location>
        <begin position="496"/>
        <end position="514"/>
    </location>
</feature>
<dbReference type="Proteomes" id="UP001501638">
    <property type="component" value="Unassembled WGS sequence"/>
</dbReference>
<keyword evidence="1" id="KW-1133">Transmembrane helix</keyword>
<gene>
    <name evidence="3" type="ORF">GCM10010405_34900</name>
</gene>
<keyword evidence="4" id="KW-1185">Reference proteome</keyword>
<dbReference type="PROSITE" id="PS50837">
    <property type="entry name" value="NACHT"/>
    <property type="match status" value="1"/>
</dbReference>
<dbReference type="Pfam" id="PF05729">
    <property type="entry name" value="NACHT"/>
    <property type="match status" value="1"/>
</dbReference>
<feature type="transmembrane region" description="Helical" evidence="1">
    <location>
        <begin position="535"/>
        <end position="553"/>
    </location>
</feature>
<evidence type="ECO:0000313" key="3">
    <source>
        <dbReference type="EMBL" id="GAA2448562.1"/>
    </source>
</evidence>